<keyword evidence="3" id="KW-1185">Reference proteome</keyword>
<dbReference type="RefSeq" id="WP_090968925.1">
    <property type="nucleotide sequence ID" value="NZ_FNRT01000002.1"/>
</dbReference>
<dbReference type="STRING" id="402596.SAMN04489844_1948"/>
<accession>A0A1H4QZ38</accession>
<proteinExistence type="inferred from homology"/>
<dbReference type="Proteomes" id="UP000198742">
    <property type="component" value="Unassembled WGS sequence"/>
</dbReference>
<organism evidence="2 3">
    <name type="scientific">Nocardioides exalbidus</name>
    <dbReference type="NCBI Taxonomy" id="402596"/>
    <lineage>
        <taxon>Bacteria</taxon>
        <taxon>Bacillati</taxon>
        <taxon>Actinomycetota</taxon>
        <taxon>Actinomycetes</taxon>
        <taxon>Propionibacteriales</taxon>
        <taxon>Nocardioidaceae</taxon>
        <taxon>Nocardioides</taxon>
    </lineage>
</organism>
<evidence type="ECO:0000313" key="3">
    <source>
        <dbReference type="Proteomes" id="UP000198742"/>
    </source>
</evidence>
<dbReference type="AlphaFoldDB" id="A0A1H4QZ38"/>
<dbReference type="PANTHER" id="PTHR33797">
    <property type="entry name" value="ORGANIC HYDROPEROXIDE RESISTANCE PROTEIN-LIKE"/>
    <property type="match status" value="1"/>
</dbReference>
<reference evidence="3" key="1">
    <citation type="submission" date="2016-10" db="EMBL/GenBank/DDBJ databases">
        <authorList>
            <person name="Varghese N."/>
            <person name="Submissions S."/>
        </authorList>
    </citation>
    <scope>NUCLEOTIDE SEQUENCE [LARGE SCALE GENOMIC DNA]</scope>
    <source>
        <strain evidence="3">DSM 22017</strain>
    </source>
</reference>
<dbReference type="SUPFAM" id="SSF82784">
    <property type="entry name" value="OsmC-like"/>
    <property type="match status" value="1"/>
</dbReference>
<dbReference type="InterPro" id="IPR015946">
    <property type="entry name" value="KH_dom-like_a/b"/>
</dbReference>
<dbReference type="InterPro" id="IPR003718">
    <property type="entry name" value="OsmC/Ohr_fam"/>
</dbReference>
<protein>
    <submittedName>
        <fullName evidence="2">Peroxiredoxin, Ohr subfamily</fullName>
    </submittedName>
</protein>
<comment type="similarity">
    <text evidence="1">Belongs to the OsmC/Ohr family.</text>
</comment>
<dbReference type="Gene3D" id="2.20.25.10">
    <property type="match status" value="1"/>
</dbReference>
<sequence length="146" mass="15222">MSAVSESGAKVLYTASVDVTGGRGGRATSSTGSLELDLTRPAQRGTGGTDPEELFAAGYAACFDSALQVVSRREKVTVGPTTTTAAVSLCTDEDDVYSIAVELTVTAPECDQDTLDELLELTDQTCPYSRAIRGNVPVVITGLGRR</sequence>
<name>A0A1H4QZ38_9ACTN</name>
<dbReference type="InterPro" id="IPR019953">
    <property type="entry name" value="OHR"/>
</dbReference>
<dbReference type="Pfam" id="PF02566">
    <property type="entry name" value="OsmC"/>
    <property type="match status" value="1"/>
</dbReference>
<gene>
    <name evidence="2" type="ORF">SAMN04489844_1948</name>
</gene>
<evidence type="ECO:0000256" key="1">
    <source>
        <dbReference type="ARBA" id="ARBA00007378"/>
    </source>
</evidence>
<dbReference type="PANTHER" id="PTHR33797:SF2">
    <property type="entry name" value="ORGANIC HYDROPEROXIDE RESISTANCE PROTEIN-LIKE"/>
    <property type="match status" value="1"/>
</dbReference>
<dbReference type="Gene3D" id="3.30.300.20">
    <property type="match status" value="1"/>
</dbReference>
<dbReference type="InterPro" id="IPR036102">
    <property type="entry name" value="OsmC/Ohrsf"/>
</dbReference>
<dbReference type="NCBIfam" id="TIGR03561">
    <property type="entry name" value="organ_hyd_perox"/>
    <property type="match status" value="1"/>
</dbReference>
<dbReference type="GO" id="GO:0006979">
    <property type="term" value="P:response to oxidative stress"/>
    <property type="evidence" value="ECO:0007669"/>
    <property type="project" value="InterPro"/>
</dbReference>
<evidence type="ECO:0000313" key="2">
    <source>
        <dbReference type="EMBL" id="SEC24764.1"/>
    </source>
</evidence>
<dbReference type="EMBL" id="FNRT01000002">
    <property type="protein sequence ID" value="SEC24764.1"/>
    <property type="molecule type" value="Genomic_DNA"/>
</dbReference>
<dbReference type="OrthoDB" id="9797508at2"/>